<evidence type="ECO:0000313" key="2">
    <source>
        <dbReference type="Proteomes" id="UP000821845"/>
    </source>
</evidence>
<gene>
    <name evidence="1" type="ORF">HPB50_009347</name>
</gene>
<dbReference type="EMBL" id="CM023491">
    <property type="protein sequence ID" value="KAH6940887.1"/>
    <property type="molecule type" value="Genomic_DNA"/>
</dbReference>
<proteinExistence type="predicted"/>
<keyword evidence="2" id="KW-1185">Reference proteome</keyword>
<accession>A0ACB7T3L2</accession>
<organism evidence="1 2">
    <name type="scientific">Hyalomma asiaticum</name>
    <name type="common">Tick</name>
    <dbReference type="NCBI Taxonomy" id="266040"/>
    <lineage>
        <taxon>Eukaryota</taxon>
        <taxon>Metazoa</taxon>
        <taxon>Ecdysozoa</taxon>
        <taxon>Arthropoda</taxon>
        <taxon>Chelicerata</taxon>
        <taxon>Arachnida</taxon>
        <taxon>Acari</taxon>
        <taxon>Parasitiformes</taxon>
        <taxon>Ixodida</taxon>
        <taxon>Ixodoidea</taxon>
        <taxon>Ixodidae</taxon>
        <taxon>Hyalomminae</taxon>
        <taxon>Hyalomma</taxon>
    </lineage>
</organism>
<sequence>MDVMKLLKSNIDAVAEDIRDVTLRNTRYGITAFSHTRQSLVNMQRAVEANSVTRAAVSVRVSERKRPHVRFSGVDPDIGADEFLRELSELNPSLQLNPETCRVRVPSGSARGRGRTWLRWILPHFAEAWPALGSR</sequence>
<protein>
    <submittedName>
        <fullName evidence="1">Uncharacterized protein</fullName>
    </submittedName>
</protein>
<comment type="caution">
    <text evidence="1">The sequence shown here is derived from an EMBL/GenBank/DDBJ whole genome shotgun (WGS) entry which is preliminary data.</text>
</comment>
<reference evidence="1" key="1">
    <citation type="submission" date="2020-05" db="EMBL/GenBank/DDBJ databases">
        <title>Large-scale comparative analyses of tick genomes elucidate their genetic diversity and vector capacities.</title>
        <authorList>
            <person name="Jia N."/>
            <person name="Wang J."/>
            <person name="Shi W."/>
            <person name="Du L."/>
            <person name="Sun Y."/>
            <person name="Zhan W."/>
            <person name="Jiang J."/>
            <person name="Wang Q."/>
            <person name="Zhang B."/>
            <person name="Ji P."/>
            <person name="Sakyi L.B."/>
            <person name="Cui X."/>
            <person name="Yuan T."/>
            <person name="Jiang B."/>
            <person name="Yang W."/>
            <person name="Lam T.T.-Y."/>
            <person name="Chang Q."/>
            <person name="Ding S."/>
            <person name="Wang X."/>
            <person name="Zhu J."/>
            <person name="Ruan X."/>
            <person name="Zhao L."/>
            <person name="Wei J."/>
            <person name="Que T."/>
            <person name="Du C."/>
            <person name="Cheng J."/>
            <person name="Dai P."/>
            <person name="Han X."/>
            <person name="Huang E."/>
            <person name="Gao Y."/>
            <person name="Liu J."/>
            <person name="Shao H."/>
            <person name="Ye R."/>
            <person name="Li L."/>
            <person name="Wei W."/>
            <person name="Wang X."/>
            <person name="Wang C."/>
            <person name="Yang T."/>
            <person name="Huo Q."/>
            <person name="Li W."/>
            <person name="Guo W."/>
            <person name="Chen H."/>
            <person name="Zhou L."/>
            <person name="Ni X."/>
            <person name="Tian J."/>
            <person name="Zhou Y."/>
            <person name="Sheng Y."/>
            <person name="Liu T."/>
            <person name="Pan Y."/>
            <person name="Xia L."/>
            <person name="Li J."/>
            <person name="Zhao F."/>
            <person name="Cao W."/>
        </authorList>
    </citation>
    <scope>NUCLEOTIDE SEQUENCE</scope>
    <source>
        <strain evidence="1">Hyas-2018</strain>
    </source>
</reference>
<name>A0ACB7T3L2_HYAAI</name>
<dbReference type="Proteomes" id="UP000821845">
    <property type="component" value="Chromosome 11"/>
</dbReference>
<evidence type="ECO:0000313" key="1">
    <source>
        <dbReference type="EMBL" id="KAH6940887.1"/>
    </source>
</evidence>